<keyword evidence="1" id="KW-0472">Membrane</keyword>
<reference evidence="3" key="1">
    <citation type="journal article" date="2019" name="Int. J. Syst. Evol. Microbiol.">
        <title>The Global Catalogue of Microorganisms (GCM) 10K type strain sequencing project: providing services to taxonomists for standard genome sequencing and annotation.</title>
        <authorList>
            <consortium name="The Broad Institute Genomics Platform"/>
            <consortium name="The Broad Institute Genome Sequencing Center for Infectious Disease"/>
            <person name="Wu L."/>
            <person name="Ma J."/>
        </authorList>
    </citation>
    <scope>NUCLEOTIDE SEQUENCE [LARGE SCALE GENOMIC DNA]</scope>
    <source>
        <strain evidence="3">CCM 8927</strain>
    </source>
</reference>
<dbReference type="Proteomes" id="UP001596288">
    <property type="component" value="Unassembled WGS sequence"/>
</dbReference>
<sequence>MQTLDQSKSYYRRITVIDIVTLLMIIGLMFIANGFLMSLLLIIVYPFSHSKVLVSDIRDKDIKIWVRKMDWDYYCKEHRIGRLMQYRSQSTVHMKQA</sequence>
<name>A0ABW1RHF8_9LACO</name>
<accession>A0ABW1RHF8</accession>
<organism evidence="2 3">
    <name type="scientific">Companilactobacillus huachuanensis</name>
    <dbReference type="NCBI Taxonomy" id="2559914"/>
    <lineage>
        <taxon>Bacteria</taxon>
        <taxon>Bacillati</taxon>
        <taxon>Bacillota</taxon>
        <taxon>Bacilli</taxon>
        <taxon>Lactobacillales</taxon>
        <taxon>Lactobacillaceae</taxon>
        <taxon>Companilactobacillus</taxon>
    </lineage>
</organism>
<evidence type="ECO:0000313" key="2">
    <source>
        <dbReference type="EMBL" id="MFC6175451.1"/>
    </source>
</evidence>
<comment type="caution">
    <text evidence="2">The sequence shown here is derived from an EMBL/GenBank/DDBJ whole genome shotgun (WGS) entry which is preliminary data.</text>
</comment>
<evidence type="ECO:0000313" key="3">
    <source>
        <dbReference type="Proteomes" id="UP001596288"/>
    </source>
</evidence>
<proteinExistence type="predicted"/>
<keyword evidence="1" id="KW-1133">Transmembrane helix</keyword>
<keyword evidence="3" id="KW-1185">Reference proteome</keyword>
<protein>
    <submittedName>
        <fullName evidence="2">Uncharacterized protein</fullName>
    </submittedName>
</protein>
<gene>
    <name evidence="2" type="ORF">ACFQAV_01290</name>
</gene>
<feature type="transmembrane region" description="Helical" evidence="1">
    <location>
        <begin position="20"/>
        <end position="45"/>
    </location>
</feature>
<evidence type="ECO:0000256" key="1">
    <source>
        <dbReference type="SAM" id="Phobius"/>
    </source>
</evidence>
<keyword evidence="1" id="KW-0812">Transmembrane</keyword>
<dbReference type="EMBL" id="JBHSSF010000005">
    <property type="protein sequence ID" value="MFC6175451.1"/>
    <property type="molecule type" value="Genomic_DNA"/>
</dbReference>
<dbReference type="RefSeq" id="WP_137612245.1">
    <property type="nucleotide sequence ID" value="NZ_BJDF01000021.1"/>
</dbReference>